<proteinExistence type="predicted"/>
<evidence type="ECO:0000313" key="1">
    <source>
        <dbReference type="EMBL" id="AYV86374.1"/>
    </source>
</evidence>
<reference evidence="1" key="1">
    <citation type="submission" date="2018-10" db="EMBL/GenBank/DDBJ databases">
        <title>Hidden diversity of soil giant viruses.</title>
        <authorList>
            <person name="Schulz F."/>
            <person name="Alteio L."/>
            <person name="Goudeau D."/>
            <person name="Ryan E.M."/>
            <person name="Malmstrom R.R."/>
            <person name="Blanchard J."/>
            <person name="Woyke T."/>
        </authorList>
    </citation>
    <scope>NUCLEOTIDE SEQUENCE</scope>
    <source>
        <strain evidence="1">SMV1</strain>
    </source>
</reference>
<name>A0A3G5AIF4_9VIRU</name>
<organism evidence="1">
    <name type="scientific">Solumvirus sp</name>
    <dbReference type="NCBI Taxonomy" id="2487773"/>
    <lineage>
        <taxon>Viruses</taxon>
        <taxon>Pithoviruses</taxon>
    </lineage>
</organism>
<dbReference type="EMBL" id="MK072503">
    <property type="protein sequence ID" value="AYV86374.1"/>
    <property type="molecule type" value="Genomic_DNA"/>
</dbReference>
<accession>A0A3G5AIF4</accession>
<protein>
    <submittedName>
        <fullName evidence="1">Uncharacterized protein</fullName>
    </submittedName>
</protein>
<gene>
    <name evidence="1" type="ORF">Solumvirus6_9</name>
</gene>
<sequence length="154" mass="17909">MSAGSETERLLEEAKTKKNYITEKYKSRLHQELKTLDIDGQLGDIVNFWQGDPRFINYNPMIFAAAIKIMNDYKERALFELGGIDEKGKPDINKALNLENINPRLLGDIKKNQDINARMASARRELLTYIIMIDKPDINDRTYFKFKLQLLNLL</sequence>